<keyword evidence="3" id="KW-1185">Reference proteome</keyword>
<proteinExistence type="predicted"/>
<evidence type="ECO:0000313" key="2">
    <source>
        <dbReference type="EMBL" id="ETO18024.1"/>
    </source>
</evidence>
<protein>
    <submittedName>
        <fullName evidence="2">Chromosome assembly protein</fullName>
    </submittedName>
</protein>
<organism evidence="2 3">
    <name type="scientific">Reticulomyxa filosa</name>
    <dbReference type="NCBI Taxonomy" id="46433"/>
    <lineage>
        <taxon>Eukaryota</taxon>
        <taxon>Sar</taxon>
        <taxon>Rhizaria</taxon>
        <taxon>Retaria</taxon>
        <taxon>Foraminifera</taxon>
        <taxon>Monothalamids</taxon>
        <taxon>Reticulomyxidae</taxon>
        <taxon>Reticulomyxa</taxon>
    </lineage>
</organism>
<feature type="coiled-coil region" evidence="1">
    <location>
        <begin position="53"/>
        <end position="115"/>
    </location>
</feature>
<accession>X6MW24</accession>
<gene>
    <name evidence="2" type="ORF">RFI_19271</name>
</gene>
<evidence type="ECO:0000313" key="3">
    <source>
        <dbReference type="Proteomes" id="UP000023152"/>
    </source>
</evidence>
<sequence>MESVQKAVKKRVQMLNEAVSNLHNSLEELDGTQSSGKEKFMFYSLYSITYTHMVSVEQIKRELEETKKLVKERDNVIAKLKQSNEEKIQQLEIKEKALEEKEKSLDDEVNDIAKQ</sequence>
<comment type="caution">
    <text evidence="2">The sequence shown here is derived from an EMBL/GenBank/DDBJ whole genome shotgun (WGS) entry which is preliminary data.</text>
</comment>
<dbReference type="AlphaFoldDB" id="X6MW24"/>
<name>X6MW24_RETFI</name>
<evidence type="ECO:0000256" key="1">
    <source>
        <dbReference type="SAM" id="Coils"/>
    </source>
</evidence>
<dbReference type="EMBL" id="ASPP01015626">
    <property type="protein sequence ID" value="ETO18024.1"/>
    <property type="molecule type" value="Genomic_DNA"/>
</dbReference>
<keyword evidence="1" id="KW-0175">Coiled coil</keyword>
<reference evidence="2 3" key="1">
    <citation type="journal article" date="2013" name="Curr. Biol.">
        <title>The Genome of the Foraminiferan Reticulomyxa filosa.</title>
        <authorList>
            <person name="Glockner G."/>
            <person name="Hulsmann N."/>
            <person name="Schleicher M."/>
            <person name="Noegel A.A."/>
            <person name="Eichinger L."/>
            <person name="Gallinger C."/>
            <person name="Pawlowski J."/>
            <person name="Sierra R."/>
            <person name="Euteneuer U."/>
            <person name="Pillet L."/>
            <person name="Moustafa A."/>
            <person name="Platzer M."/>
            <person name="Groth M."/>
            <person name="Szafranski K."/>
            <person name="Schliwa M."/>
        </authorList>
    </citation>
    <scope>NUCLEOTIDE SEQUENCE [LARGE SCALE GENOMIC DNA]</scope>
</reference>
<feature type="non-terminal residue" evidence="2">
    <location>
        <position position="115"/>
    </location>
</feature>
<dbReference type="Proteomes" id="UP000023152">
    <property type="component" value="Unassembled WGS sequence"/>
</dbReference>